<keyword evidence="2" id="KW-1185">Reference proteome</keyword>
<sequence length="266" mass="29813">MRLDSEKNCVDGREVVVCITKGEPIYIPRELTLSDKEEDKSESNDEDDDEQWIDLFEEEDDPKFVEDSFANKESCSKTSKASQGGTSPAEVSPENFPAVDRLSKKVMGQSDSHEGIKESANYEIDNTEVLEHGVGEKISPNNRDISSGPMVKSQILETHNQHRKSKVISLSSMRSKKVAHQKKKGSAIIGKMEELLRDKEEEIMFPNDSDIIRCSSRIKRRVIDSPNPVAISEIDLDLEFQKTIESINALTITVDVAFIVVTLVDV</sequence>
<protein>
    <submittedName>
        <fullName evidence="1">Uncharacterized protein</fullName>
    </submittedName>
</protein>
<reference evidence="1 2" key="2">
    <citation type="journal article" date="2022" name="Mol. Ecol. Resour.">
        <title>The genomes of chicory, endive, great burdock and yacon provide insights into Asteraceae paleo-polyploidization history and plant inulin production.</title>
        <authorList>
            <person name="Fan W."/>
            <person name="Wang S."/>
            <person name="Wang H."/>
            <person name="Wang A."/>
            <person name="Jiang F."/>
            <person name="Liu H."/>
            <person name="Zhao H."/>
            <person name="Xu D."/>
            <person name="Zhang Y."/>
        </authorList>
    </citation>
    <scope>NUCLEOTIDE SEQUENCE [LARGE SCALE GENOMIC DNA]</scope>
    <source>
        <strain evidence="2">cv. Niubang</strain>
    </source>
</reference>
<dbReference type="EMBL" id="CM042060">
    <property type="protein sequence ID" value="KAI3677548.1"/>
    <property type="molecule type" value="Genomic_DNA"/>
</dbReference>
<gene>
    <name evidence="1" type="ORF">L6452_36814</name>
</gene>
<proteinExistence type="predicted"/>
<comment type="caution">
    <text evidence="1">The sequence shown here is derived from an EMBL/GenBank/DDBJ whole genome shotgun (WGS) entry which is preliminary data.</text>
</comment>
<accession>A0ACB8Y2R1</accession>
<evidence type="ECO:0000313" key="2">
    <source>
        <dbReference type="Proteomes" id="UP001055879"/>
    </source>
</evidence>
<dbReference type="Proteomes" id="UP001055879">
    <property type="component" value="Linkage Group LG14"/>
</dbReference>
<organism evidence="1 2">
    <name type="scientific">Arctium lappa</name>
    <name type="common">Greater burdock</name>
    <name type="synonym">Lappa major</name>
    <dbReference type="NCBI Taxonomy" id="4217"/>
    <lineage>
        <taxon>Eukaryota</taxon>
        <taxon>Viridiplantae</taxon>
        <taxon>Streptophyta</taxon>
        <taxon>Embryophyta</taxon>
        <taxon>Tracheophyta</taxon>
        <taxon>Spermatophyta</taxon>
        <taxon>Magnoliopsida</taxon>
        <taxon>eudicotyledons</taxon>
        <taxon>Gunneridae</taxon>
        <taxon>Pentapetalae</taxon>
        <taxon>asterids</taxon>
        <taxon>campanulids</taxon>
        <taxon>Asterales</taxon>
        <taxon>Asteraceae</taxon>
        <taxon>Carduoideae</taxon>
        <taxon>Cardueae</taxon>
        <taxon>Arctiinae</taxon>
        <taxon>Arctium</taxon>
    </lineage>
</organism>
<evidence type="ECO:0000313" key="1">
    <source>
        <dbReference type="EMBL" id="KAI3677548.1"/>
    </source>
</evidence>
<name>A0ACB8Y2R1_ARCLA</name>
<reference evidence="2" key="1">
    <citation type="journal article" date="2022" name="Mol. Ecol. Resour.">
        <title>The genomes of chicory, endive, great burdock and yacon provide insights into Asteraceae palaeo-polyploidization history and plant inulin production.</title>
        <authorList>
            <person name="Fan W."/>
            <person name="Wang S."/>
            <person name="Wang H."/>
            <person name="Wang A."/>
            <person name="Jiang F."/>
            <person name="Liu H."/>
            <person name="Zhao H."/>
            <person name="Xu D."/>
            <person name="Zhang Y."/>
        </authorList>
    </citation>
    <scope>NUCLEOTIDE SEQUENCE [LARGE SCALE GENOMIC DNA]</scope>
    <source>
        <strain evidence="2">cv. Niubang</strain>
    </source>
</reference>